<dbReference type="Pfam" id="PF00535">
    <property type="entry name" value="Glycos_transf_2"/>
    <property type="match status" value="1"/>
</dbReference>
<evidence type="ECO:0000256" key="3">
    <source>
        <dbReference type="ARBA" id="ARBA00022679"/>
    </source>
</evidence>
<evidence type="ECO:0000313" key="12">
    <source>
        <dbReference type="Proteomes" id="UP000288951"/>
    </source>
</evidence>
<keyword evidence="12" id="KW-1185">Reference proteome</keyword>
<dbReference type="Proteomes" id="UP000238180">
    <property type="component" value="Unassembled WGS sequence"/>
</dbReference>
<feature type="transmembrane region" description="Helical" evidence="7">
    <location>
        <begin position="269"/>
        <end position="293"/>
    </location>
</feature>
<proteinExistence type="predicted"/>
<evidence type="ECO:0000256" key="4">
    <source>
        <dbReference type="ARBA" id="ARBA00022692"/>
    </source>
</evidence>
<name>A0A2N9PCG9_9FLAO</name>
<evidence type="ECO:0000256" key="7">
    <source>
        <dbReference type="SAM" id="Phobius"/>
    </source>
</evidence>
<gene>
    <name evidence="9" type="ORF">EH230_00970</name>
    <name evidence="10" type="ORF">FLACOL_02058</name>
</gene>
<reference evidence="9" key="2">
    <citation type="submission" date="2018-12" db="EMBL/GenBank/DDBJ databases">
        <title>Draft genome sequence of Flaovobacterium columnare ARS1 isolated from channel catfish in Alabama.</title>
        <authorList>
            <person name="Cai W."/>
            <person name="Arias C."/>
        </authorList>
    </citation>
    <scope>NUCLEOTIDE SEQUENCE [LARGE SCALE GENOMIC DNA]</scope>
    <source>
        <strain evidence="9">ARS1</strain>
    </source>
</reference>
<dbReference type="EMBL" id="RQSM01000001">
    <property type="protein sequence ID" value="RVU92107.1"/>
    <property type="molecule type" value="Genomic_DNA"/>
</dbReference>
<dbReference type="PANTHER" id="PTHR48090:SF1">
    <property type="entry name" value="PROPHAGE BACTOPRENOL GLUCOSYL TRANSFERASE HOMOLOG"/>
    <property type="match status" value="1"/>
</dbReference>
<feature type="transmembrane region" description="Helical" evidence="7">
    <location>
        <begin position="233"/>
        <end position="257"/>
    </location>
</feature>
<keyword evidence="3 9" id="KW-0808">Transferase</keyword>
<dbReference type="Gene3D" id="3.90.550.10">
    <property type="entry name" value="Spore Coat Polysaccharide Biosynthesis Protein SpsA, Chain A"/>
    <property type="match status" value="1"/>
</dbReference>
<protein>
    <submittedName>
        <fullName evidence="9">Glycosyltransferase</fullName>
    </submittedName>
</protein>
<dbReference type="EMBL" id="OLKH01000114">
    <property type="protein sequence ID" value="SPE78044.1"/>
    <property type="molecule type" value="Genomic_DNA"/>
</dbReference>
<dbReference type="InterPro" id="IPR050256">
    <property type="entry name" value="Glycosyltransferase_2"/>
</dbReference>
<dbReference type="OrthoDB" id="9807778at2"/>
<dbReference type="Proteomes" id="UP000288951">
    <property type="component" value="Unassembled WGS sequence"/>
</dbReference>
<dbReference type="RefSeq" id="WP_105196610.1">
    <property type="nucleotide sequence ID" value="NZ_OLKH01000114.1"/>
</dbReference>
<comment type="subcellular location">
    <subcellularLocation>
        <location evidence="1">Membrane</location>
        <topology evidence="1">Multi-pass membrane protein</topology>
    </subcellularLocation>
</comment>
<evidence type="ECO:0000313" key="11">
    <source>
        <dbReference type="Proteomes" id="UP000238180"/>
    </source>
</evidence>
<evidence type="ECO:0000256" key="5">
    <source>
        <dbReference type="ARBA" id="ARBA00022989"/>
    </source>
</evidence>
<sequence>MTSEKKKIAVVIPAYNEVGNIKIMIDSLHRVFATLDYQYSLLFVDDGSKDLTLSTLKELTEQDSRLFYVELSKNFGHQNALKAGVDTVVDTVDAIITMDGDMQHPPELLPQLLAKWEEGFDVVYTIREEDENLSLFKKKTSRGFYNLMNYLSEVKFEPGTADFRLMDQRVAKVFSSFSENELFIRGLINWLGFRQYGITFQPAKRFAGESKYTVKKMLRFALQGITSFSTRPLYLAVLLGLFITLVSFIGYLVYILFSIYHGHVISGWASLISTVVFFGGLNLIVLGIIGIYVGKLFMQSKARPNYLIRDTNYKN</sequence>
<keyword evidence="5 7" id="KW-1133">Transmembrane helix</keyword>
<feature type="domain" description="Glycosyltransferase 2-like" evidence="8">
    <location>
        <begin position="10"/>
        <end position="151"/>
    </location>
</feature>
<dbReference type="GO" id="GO:0005886">
    <property type="term" value="C:plasma membrane"/>
    <property type="evidence" value="ECO:0007669"/>
    <property type="project" value="TreeGrafter"/>
</dbReference>
<evidence type="ECO:0000259" key="8">
    <source>
        <dbReference type="Pfam" id="PF00535"/>
    </source>
</evidence>
<keyword evidence="4 7" id="KW-0812">Transmembrane</keyword>
<dbReference type="InterPro" id="IPR029044">
    <property type="entry name" value="Nucleotide-diphossugar_trans"/>
</dbReference>
<dbReference type="CDD" id="cd04187">
    <property type="entry name" value="DPM1_like_bac"/>
    <property type="match status" value="1"/>
</dbReference>
<keyword evidence="6 7" id="KW-0472">Membrane</keyword>
<reference evidence="10" key="1">
    <citation type="submission" date="2018-02" db="EMBL/GenBank/DDBJ databases">
        <authorList>
            <person name="Cohen D.B."/>
            <person name="Kent A.D."/>
        </authorList>
    </citation>
    <scope>NUCLEOTIDE SEQUENCE [LARGE SCALE GENOMIC DNA]</scope>
    <source>
        <strain evidence="10">CIP109753</strain>
    </source>
</reference>
<evidence type="ECO:0000256" key="1">
    <source>
        <dbReference type="ARBA" id="ARBA00004141"/>
    </source>
</evidence>
<dbReference type="PANTHER" id="PTHR48090">
    <property type="entry name" value="UNDECAPRENYL-PHOSPHATE 4-DEOXY-4-FORMAMIDO-L-ARABINOSE TRANSFERASE-RELATED"/>
    <property type="match status" value="1"/>
</dbReference>
<keyword evidence="2" id="KW-0328">Glycosyltransferase</keyword>
<dbReference type="AlphaFoldDB" id="A0A2N9PCG9"/>
<dbReference type="InterPro" id="IPR001173">
    <property type="entry name" value="Glyco_trans_2-like"/>
</dbReference>
<dbReference type="GO" id="GO:0016757">
    <property type="term" value="F:glycosyltransferase activity"/>
    <property type="evidence" value="ECO:0007669"/>
    <property type="project" value="UniProtKB-KW"/>
</dbReference>
<evidence type="ECO:0000256" key="2">
    <source>
        <dbReference type="ARBA" id="ARBA00022676"/>
    </source>
</evidence>
<dbReference type="SUPFAM" id="SSF53448">
    <property type="entry name" value="Nucleotide-diphospho-sugar transferases"/>
    <property type="match status" value="1"/>
</dbReference>
<organism evidence="10 11">
    <name type="scientific">Flavobacterium columnare</name>
    <dbReference type="NCBI Taxonomy" id="996"/>
    <lineage>
        <taxon>Bacteria</taxon>
        <taxon>Pseudomonadati</taxon>
        <taxon>Bacteroidota</taxon>
        <taxon>Flavobacteriia</taxon>
        <taxon>Flavobacteriales</taxon>
        <taxon>Flavobacteriaceae</taxon>
        <taxon>Flavobacterium</taxon>
    </lineage>
</organism>
<evidence type="ECO:0000256" key="6">
    <source>
        <dbReference type="ARBA" id="ARBA00023136"/>
    </source>
</evidence>
<evidence type="ECO:0000313" key="10">
    <source>
        <dbReference type="EMBL" id="SPE78044.1"/>
    </source>
</evidence>
<accession>A0A2N9PCG9</accession>
<evidence type="ECO:0000313" key="9">
    <source>
        <dbReference type="EMBL" id="RVU92107.1"/>
    </source>
</evidence>